<proteinExistence type="inferred from homology"/>
<dbReference type="InterPro" id="IPR044643">
    <property type="entry name" value="TrpF_fam"/>
</dbReference>
<dbReference type="AlphaFoldDB" id="A0A1T5B6P8"/>
<dbReference type="Gene3D" id="3.20.20.70">
    <property type="entry name" value="Aldolase class I"/>
    <property type="match status" value="1"/>
</dbReference>
<evidence type="ECO:0000256" key="4">
    <source>
        <dbReference type="ARBA" id="ARBA00022272"/>
    </source>
</evidence>
<comment type="pathway">
    <text evidence="2 9">Amino-acid biosynthesis; L-tryptophan biosynthesis; L-tryptophan from chorismate: step 3/5.</text>
</comment>
<dbReference type="InterPro" id="IPR001240">
    <property type="entry name" value="PRAI_dom"/>
</dbReference>
<gene>
    <name evidence="9" type="primary">trpF</name>
    <name evidence="11" type="ORF">SAMN05661099_1366</name>
</gene>
<accession>A0A1T5B6P8</accession>
<dbReference type="EMBL" id="FUYR01000001">
    <property type="protein sequence ID" value="SKB42906.1"/>
    <property type="molecule type" value="Genomic_DNA"/>
</dbReference>
<evidence type="ECO:0000256" key="3">
    <source>
        <dbReference type="ARBA" id="ARBA00012572"/>
    </source>
</evidence>
<keyword evidence="5 9" id="KW-0028">Amino-acid biosynthesis</keyword>
<evidence type="ECO:0000313" key="12">
    <source>
        <dbReference type="Proteomes" id="UP000189981"/>
    </source>
</evidence>
<protein>
    <recommendedName>
        <fullName evidence="4 9">N-(5'-phosphoribosyl)anthranilate isomerase</fullName>
        <shortName evidence="9">PRAI</shortName>
        <ecNumber evidence="3 9">5.3.1.24</ecNumber>
    </recommendedName>
</protein>
<comment type="catalytic activity">
    <reaction evidence="1 9">
        <text>N-(5-phospho-beta-D-ribosyl)anthranilate = 1-(2-carboxyphenylamino)-1-deoxy-D-ribulose 5-phosphate</text>
        <dbReference type="Rhea" id="RHEA:21540"/>
        <dbReference type="ChEBI" id="CHEBI:18277"/>
        <dbReference type="ChEBI" id="CHEBI:58613"/>
        <dbReference type="EC" id="5.3.1.24"/>
    </reaction>
</comment>
<dbReference type="UniPathway" id="UPA00035">
    <property type="reaction ID" value="UER00042"/>
</dbReference>
<dbReference type="PANTHER" id="PTHR42894">
    <property type="entry name" value="N-(5'-PHOSPHORIBOSYL)ANTHRANILATE ISOMERASE"/>
    <property type="match status" value="1"/>
</dbReference>
<dbReference type="CDD" id="cd00405">
    <property type="entry name" value="PRAI"/>
    <property type="match status" value="1"/>
</dbReference>
<dbReference type="GO" id="GO:0000162">
    <property type="term" value="P:L-tryptophan biosynthetic process"/>
    <property type="evidence" value="ECO:0007669"/>
    <property type="project" value="UniProtKB-UniRule"/>
</dbReference>
<dbReference type="InterPro" id="IPR011060">
    <property type="entry name" value="RibuloseP-bd_barrel"/>
</dbReference>
<dbReference type="RefSeq" id="WP_245803472.1">
    <property type="nucleotide sequence ID" value="NZ_FUYR01000001.1"/>
</dbReference>
<comment type="similarity">
    <text evidence="9">Belongs to the TrpF family.</text>
</comment>
<keyword evidence="6 9" id="KW-0822">Tryptophan biosynthesis</keyword>
<keyword evidence="7 9" id="KW-0057">Aromatic amino acid biosynthesis</keyword>
<dbReference type="GO" id="GO:0004640">
    <property type="term" value="F:phosphoribosylanthranilate isomerase activity"/>
    <property type="evidence" value="ECO:0007669"/>
    <property type="project" value="UniProtKB-UniRule"/>
</dbReference>
<dbReference type="Pfam" id="PF00697">
    <property type="entry name" value="PRAI"/>
    <property type="match status" value="1"/>
</dbReference>
<evidence type="ECO:0000256" key="5">
    <source>
        <dbReference type="ARBA" id="ARBA00022605"/>
    </source>
</evidence>
<dbReference type="Proteomes" id="UP000189981">
    <property type="component" value="Unassembled WGS sequence"/>
</dbReference>
<dbReference type="InterPro" id="IPR013785">
    <property type="entry name" value="Aldolase_TIM"/>
</dbReference>
<organism evidence="11 12">
    <name type="scientific">Daejeonella lutea</name>
    <dbReference type="NCBI Taxonomy" id="572036"/>
    <lineage>
        <taxon>Bacteria</taxon>
        <taxon>Pseudomonadati</taxon>
        <taxon>Bacteroidota</taxon>
        <taxon>Sphingobacteriia</taxon>
        <taxon>Sphingobacteriales</taxon>
        <taxon>Sphingobacteriaceae</taxon>
        <taxon>Daejeonella</taxon>
    </lineage>
</organism>
<dbReference type="HAMAP" id="MF_00135">
    <property type="entry name" value="PRAI"/>
    <property type="match status" value="1"/>
</dbReference>
<feature type="domain" description="N-(5'phosphoribosyl) anthranilate isomerase (PRAI)" evidence="10">
    <location>
        <begin position="4"/>
        <end position="210"/>
    </location>
</feature>
<evidence type="ECO:0000256" key="6">
    <source>
        <dbReference type="ARBA" id="ARBA00022822"/>
    </source>
</evidence>
<evidence type="ECO:0000256" key="8">
    <source>
        <dbReference type="ARBA" id="ARBA00023235"/>
    </source>
</evidence>
<dbReference type="SUPFAM" id="SSF51366">
    <property type="entry name" value="Ribulose-phoshate binding barrel"/>
    <property type="match status" value="1"/>
</dbReference>
<evidence type="ECO:0000259" key="10">
    <source>
        <dbReference type="Pfam" id="PF00697"/>
    </source>
</evidence>
<evidence type="ECO:0000313" key="11">
    <source>
        <dbReference type="EMBL" id="SKB42906.1"/>
    </source>
</evidence>
<evidence type="ECO:0000256" key="2">
    <source>
        <dbReference type="ARBA" id="ARBA00004664"/>
    </source>
</evidence>
<dbReference type="EC" id="5.3.1.24" evidence="3 9"/>
<dbReference type="PANTHER" id="PTHR42894:SF1">
    <property type="entry name" value="N-(5'-PHOSPHORIBOSYL)ANTHRANILATE ISOMERASE"/>
    <property type="match status" value="1"/>
</dbReference>
<name>A0A1T5B6P8_9SPHI</name>
<sequence>MILKVCGMREPDNIRELVELQPDYIGFIFYPHSSRFAGKLDLTTIGQIPAHVKKTGVFVDEAMDTMADEVIQYNLDAIQLHGSESPEFCRSFKKFLHNMQTEKHVELIKAFGIHEGFDFTALDAYEDFVDYFLFDTSTAGHGGSGQTFDWNILQHYHGTKQYFLSGGLSPDNIDAVRSLKDVRLHGLDLNSKYEHEPALKDIDKIRETFDKIRALRIKK</sequence>
<dbReference type="STRING" id="572036.SAMN05661099_1366"/>
<evidence type="ECO:0000256" key="1">
    <source>
        <dbReference type="ARBA" id="ARBA00001164"/>
    </source>
</evidence>
<keyword evidence="8 9" id="KW-0413">Isomerase</keyword>
<evidence type="ECO:0000256" key="7">
    <source>
        <dbReference type="ARBA" id="ARBA00023141"/>
    </source>
</evidence>
<keyword evidence="12" id="KW-1185">Reference proteome</keyword>
<reference evidence="12" key="1">
    <citation type="submission" date="2017-02" db="EMBL/GenBank/DDBJ databases">
        <authorList>
            <person name="Varghese N."/>
            <person name="Submissions S."/>
        </authorList>
    </citation>
    <scope>NUCLEOTIDE SEQUENCE [LARGE SCALE GENOMIC DNA]</scope>
    <source>
        <strain evidence="12">DSM 22385</strain>
    </source>
</reference>
<evidence type="ECO:0000256" key="9">
    <source>
        <dbReference type="HAMAP-Rule" id="MF_00135"/>
    </source>
</evidence>